<dbReference type="OrthoDB" id="8297494at2759"/>
<reference evidence="2 3" key="1">
    <citation type="submission" date="2015-12" db="EMBL/GenBank/DDBJ databases">
        <title>The genome of Folsomia candida.</title>
        <authorList>
            <person name="Faddeeva A."/>
            <person name="Derks M.F."/>
            <person name="Anvar Y."/>
            <person name="Smit S."/>
            <person name="Van Straalen N."/>
            <person name="Roelofs D."/>
        </authorList>
    </citation>
    <scope>NUCLEOTIDE SEQUENCE [LARGE SCALE GENOMIC DNA]</scope>
    <source>
        <strain evidence="2 3">VU population</strain>
        <tissue evidence="2">Whole body</tissue>
    </source>
</reference>
<keyword evidence="3" id="KW-1185">Reference proteome</keyword>
<keyword evidence="1" id="KW-0472">Membrane</keyword>
<keyword evidence="1" id="KW-1133">Transmembrane helix</keyword>
<gene>
    <name evidence="2" type="ORF">Fcan01_01158</name>
</gene>
<dbReference type="InterPro" id="IPR015915">
    <property type="entry name" value="Kelch-typ_b-propeller"/>
</dbReference>
<comment type="caution">
    <text evidence="2">The sequence shown here is derived from an EMBL/GenBank/DDBJ whole genome shotgun (WGS) entry which is preliminary data.</text>
</comment>
<feature type="transmembrane region" description="Helical" evidence="1">
    <location>
        <begin position="351"/>
        <end position="375"/>
    </location>
</feature>
<evidence type="ECO:0000313" key="3">
    <source>
        <dbReference type="Proteomes" id="UP000198287"/>
    </source>
</evidence>
<protein>
    <submittedName>
        <fullName evidence="2">Uncharacterized protein</fullName>
    </submittedName>
</protein>
<dbReference type="Gene3D" id="2.120.10.80">
    <property type="entry name" value="Kelch-type beta propeller"/>
    <property type="match status" value="2"/>
</dbReference>
<keyword evidence="1" id="KW-0812">Transmembrane</keyword>
<dbReference type="Proteomes" id="UP000198287">
    <property type="component" value="Unassembled WGS sequence"/>
</dbReference>
<accession>A0A226F379</accession>
<feature type="transmembrane region" description="Helical" evidence="1">
    <location>
        <begin position="105"/>
        <end position="126"/>
    </location>
</feature>
<feature type="transmembrane region" description="Helical" evidence="1">
    <location>
        <begin position="190"/>
        <end position="213"/>
    </location>
</feature>
<organism evidence="2 3">
    <name type="scientific">Folsomia candida</name>
    <name type="common">Springtail</name>
    <dbReference type="NCBI Taxonomy" id="158441"/>
    <lineage>
        <taxon>Eukaryota</taxon>
        <taxon>Metazoa</taxon>
        <taxon>Ecdysozoa</taxon>
        <taxon>Arthropoda</taxon>
        <taxon>Hexapoda</taxon>
        <taxon>Collembola</taxon>
        <taxon>Entomobryomorpha</taxon>
        <taxon>Isotomoidea</taxon>
        <taxon>Isotomidae</taxon>
        <taxon>Proisotominae</taxon>
        <taxon>Folsomia</taxon>
    </lineage>
</organism>
<evidence type="ECO:0000313" key="2">
    <source>
        <dbReference type="EMBL" id="OXA64245.1"/>
    </source>
</evidence>
<dbReference type="EMBL" id="LNIX01000001">
    <property type="protein sequence ID" value="OXA64245.1"/>
    <property type="molecule type" value="Genomic_DNA"/>
</dbReference>
<name>A0A226F379_FOLCA</name>
<feature type="transmembrane region" description="Helical" evidence="1">
    <location>
        <begin position="256"/>
        <end position="278"/>
    </location>
</feature>
<sequence>MFYISPKSDQIMLKFQIALHEVGIFGKRCKIVSNSVLAKLIAKLQFTLSRSSSSQTVMYSSVFLPILKSHLIACRIHMCLPFNYSSKSERLVRSNSVLQVSMSQFQCILSMLYCFAMSIVLFFGNLVETEKFQASVFFMLNLLACITRWSNTIDNDAIQIINSFLEFEHTALQDAPETVGNSRTVKAMKLFIWLIEISLPVISLLQMVLLIFAPCTPPFIMSMFPNCREITSVNTCQSKLRFAGHILDTWILSHGVYSAAIPVLFVLCAGIISFLTYFNILQGKIDEVGNIRELSDCIRFYRSIHLLEKSFNVFLMHRVLPSFMMAATGIQIIGLYVCIMHHSEISATPGLLVFPLLGVDGMICNILIFTMASLVEKASTEALQRLGRKSRKLGDKSWGNRELKSLTFMSVRDERGERQSALTAEYLDIKLPTANACHKPFFSGGDIIYLFGGCGDVSVQTQILAFSITSETLEVLPTHLPGPSVRGTVQGDTTGNIFYLGGGSGATYRQVYKFDPTGNQTHVSAVLPYNVDEAYSVIRDNAVSILGGFAKPNGLLTFDLQLGITLNQSFLAFQFHRGTATTVGQKAYIFDAGETVNNRAALELDLNTFRLMSVGPATLPLFNEAPTSVFDGSRYIYVTGGYISGTPTDGIICFDGVTFENQFFPVSNFPVGLNSSNTYFRTAPASIFVPNLNRIYFFGGESFNSTSDDTVVHDEVFFVDLDSIQ</sequence>
<feature type="transmembrane region" description="Helical" evidence="1">
    <location>
        <begin position="319"/>
        <end position="339"/>
    </location>
</feature>
<proteinExistence type="predicted"/>
<dbReference type="SUPFAM" id="SSF117281">
    <property type="entry name" value="Kelch motif"/>
    <property type="match status" value="1"/>
</dbReference>
<evidence type="ECO:0000256" key="1">
    <source>
        <dbReference type="SAM" id="Phobius"/>
    </source>
</evidence>
<dbReference type="AlphaFoldDB" id="A0A226F379"/>